<protein>
    <submittedName>
        <fullName evidence="1">Uncharacterized protein</fullName>
    </submittedName>
</protein>
<dbReference type="EMBL" id="JADOFP010000005">
    <property type="protein sequence ID" value="MBF7115211.1"/>
    <property type="molecule type" value="Genomic_DNA"/>
</dbReference>
<gene>
    <name evidence="1" type="ORF">ITQ90_06905</name>
</gene>
<dbReference type="Proteomes" id="UP001194632">
    <property type="component" value="Unassembled WGS sequence"/>
</dbReference>
<evidence type="ECO:0000313" key="1">
    <source>
        <dbReference type="EMBL" id="MBF7115211.1"/>
    </source>
</evidence>
<comment type="caution">
    <text evidence="1">The sequence shown here is derived from an EMBL/GenBank/DDBJ whole genome shotgun (WGS) entry which is preliminary data.</text>
</comment>
<reference evidence="1" key="1">
    <citation type="submission" date="2020-11" db="EMBL/GenBank/DDBJ databases">
        <title>Antibiotic susceptibility profiles of Pediococcus pentosaceus from various origins and their implications for the safety assessment of strains with food-technology applications.</title>
        <authorList>
            <person name="Shani N."/>
            <person name="Oberhaensli S."/>
            <person name="Arias E."/>
        </authorList>
    </citation>
    <scope>NUCLEOTIDE SEQUENCE</scope>
    <source>
        <strain evidence="1">FAM 24207</strain>
    </source>
</reference>
<sequence>MMQLDDLTNDAQYLLLNMYREYLDRHNGGTSKFQARKFESENEICTNIMPQWPIEDVHDTIAELNINGFVQAIPGNNIFVSVDLTTSSIAVMEQRFANNVDKILERLSKIKSLIPFI</sequence>
<name>A0AB73HG82_PEDPE</name>
<organism evidence="1 2">
    <name type="scientific">Pediococcus pentosaceus</name>
    <dbReference type="NCBI Taxonomy" id="1255"/>
    <lineage>
        <taxon>Bacteria</taxon>
        <taxon>Bacillati</taxon>
        <taxon>Bacillota</taxon>
        <taxon>Bacilli</taxon>
        <taxon>Lactobacillales</taxon>
        <taxon>Lactobacillaceae</taxon>
        <taxon>Pediococcus</taxon>
    </lineage>
</organism>
<evidence type="ECO:0000313" key="2">
    <source>
        <dbReference type="Proteomes" id="UP001194632"/>
    </source>
</evidence>
<dbReference type="RefSeq" id="WP_195749776.1">
    <property type="nucleotide sequence ID" value="NZ_CP197205.1"/>
</dbReference>
<accession>A0AB73HG82</accession>
<proteinExistence type="predicted"/>
<dbReference type="AlphaFoldDB" id="A0AB73HG82"/>